<dbReference type="InterPro" id="IPR013786">
    <property type="entry name" value="AcylCoA_DH/ox_N"/>
</dbReference>
<dbReference type="GO" id="GO:0005737">
    <property type="term" value="C:cytoplasm"/>
    <property type="evidence" value="ECO:0007669"/>
    <property type="project" value="TreeGrafter"/>
</dbReference>
<reference evidence="11" key="1">
    <citation type="submission" date="2021-07" db="EMBL/GenBank/DDBJ databases">
        <authorList>
            <person name="Branca A.L. A."/>
        </authorList>
    </citation>
    <scope>NUCLEOTIDE SEQUENCE</scope>
</reference>
<comment type="caution">
    <text evidence="11">The sequence shown here is derived from an EMBL/GenBank/DDBJ whole genome shotgun (WGS) entry which is preliminary data.</text>
</comment>
<dbReference type="InterPro" id="IPR017441">
    <property type="entry name" value="Protein_kinase_ATP_BS"/>
</dbReference>
<evidence type="ECO:0000259" key="10">
    <source>
        <dbReference type="PROSITE" id="PS50011"/>
    </source>
</evidence>
<feature type="region of interest" description="Disordered" evidence="9">
    <location>
        <begin position="207"/>
        <end position="233"/>
    </location>
</feature>
<comment type="similarity">
    <text evidence="2">Belongs to the acyl-CoA dehydrogenase family.</text>
</comment>
<evidence type="ECO:0000256" key="5">
    <source>
        <dbReference type="ARBA" id="ARBA00022827"/>
    </source>
</evidence>
<dbReference type="InterPro" id="IPR009075">
    <property type="entry name" value="AcylCo_DH/oxidase_C"/>
</dbReference>
<dbReference type="SUPFAM" id="SSF56645">
    <property type="entry name" value="Acyl-CoA dehydrogenase NM domain-like"/>
    <property type="match status" value="1"/>
</dbReference>
<dbReference type="FunFam" id="2.40.110.10:FF:000002">
    <property type="entry name" value="Acyl-CoA dehydrogenase fadE12"/>
    <property type="match status" value="1"/>
</dbReference>
<evidence type="ECO:0000256" key="9">
    <source>
        <dbReference type="SAM" id="MobiDB-lite"/>
    </source>
</evidence>
<feature type="domain" description="Protein kinase" evidence="10">
    <location>
        <begin position="284"/>
        <end position="770"/>
    </location>
</feature>
<dbReference type="FunFam" id="3.30.200.20:FF:000787">
    <property type="entry name" value="Protein kinase, putative (AFU_orthologue AFUA_2G16620)"/>
    <property type="match status" value="1"/>
</dbReference>
<dbReference type="InterPro" id="IPR008271">
    <property type="entry name" value="Ser/Thr_kinase_AS"/>
</dbReference>
<dbReference type="GO" id="GO:0005524">
    <property type="term" value="F:ATP binding"/>
    <property type="evidence" value="ECO:0007669"/>
    <property type="project" value="UniProtKB-UniRule"/>
</dbReference>
<feature type="binding site" evidence="8">
    <location>
        <position position="314"/>
    </location>
    <ligand>
        <name>ATP</name>
        <dbReference type="ChEBI" id="CHEBI:30616"/>
    </ligand>
</feature>
<dbReference type="PROSITE" id="PS00108">
    <property type="entry name" value="PROTEIN_KINASE_ST"/>
    <property type="match status" value="1"/>
</dbReference>
<dbReference type="AlphaFoldDB" id="A0A9W4I3H9"/>
<dbReference type="Gene3D" id="2.40.110.10">
    <property type="entry name" value="Butyryl-CoA Dehydrogenase, subunit A, domain 2"/>
    <property type="match status" value="1"/>
</dbReference>
<keyword evidence="6 8" id="KW-0067">ATP-binding</keyword>
<dbReference type="Pfam" id="PF02770">
    <property type="entry name" value="Acyl-CoA_dh_M"/>
    <property type="match status" value="1"/>
</dbReference>
<dbReference type="PROSITE" id="PS00107">
    <property type="entry name" value="PROTEIN_KINASE_ATP"/>
    <property type="match status" value="1"/>
</dbReference>
<keyword evidence="7" id="KW-0560">Oxidoreductase</keyword>
<gene>
    <name evidence="11" type="ORF">PNAL_LOCUS7712</name>
</gene>
<dbReference type="InterPro" id="IPR006091">
    <property type="entry name" value="Acyl-CoA_Oxase/DH_mid-dom"/>
</dbReference>
<evidence type="ECO:0000256" key="3">
    <source>
        <dbReference type="ARBA" id="ARBA00022630"/>
    </source>
</evidence>
<evidence type="ECO:0000256" key="6">
    <source>
        <dbReference type="ARBA" id="ARBA00022840"/>
    </source>
</evidence>
<feature type="compositionally biased region" description="Basic and acidic residues" evidence="9">
    <location>
        <begin position="421"/>
        <end position="432"/>
    </location>
</feature>
<sequence length="1227" mass="136007">MSLFRPAAEIPSDSDSDSCSEASQTQESASSTPRHAAKNESHSPRKDNTKQAPKDSGSTDADSSISFDDRSTLPQDLAGVDVDQHANIMTAALLEFYCQSRAADILNAQRGSNKSFSRHSPEAQYLGKKLYKFKSQFLSTHGILADGIDKEEMGPSRQSYRDNLDLLSISALEDMNFHEPNARSSTIGSGEDLALITKPSIKGSSVEDVESPTLFRRNTEPNPSFRKQLPPANKVDFLPTVPHGPMNFPNPSIPLFGSSPVGVSLFNSPTAPPYNQLSRYSVEFQELKILGRGSFGEVYHVTNHIDGQDYAVKKIPLSQRRLEQLQFGGQNQLEVIMKEIRTLARLEHTNIVRYYGAWVEQAHHSHPPPAEYHPSHAAYDQSQNDLPSPGTPNESSMGIVFEHSESSNPESQSSSLPGDHSFSESIHRRDSHATTSSHYSKKSSRRGLDEDDDDIESIPRAFDGNTSVGQTSTFGDTDDIFTDGLSQDQSKLQVQRRCRPGQQPPAVILHIQMSLHPISLGAYLNPQAAPKYDECSLARRHCFHLLPSIKLMMDIVSGVEYLHSKGIVHRDLKPANIFLCAPENSTENICIACSSGETSPVQFCRPRIGDFGLVADISHINDVSRGTMTPYREGQNIQRVVGTEFYRPPANLSPPQDDPSSPVDYFDEYKIDEKLDVYALGVILFETVYRLNTKMERQFVLSDLTRGSGQDPSERTIFPTDFAAKIDYGSIVLDDGISVADSLMTCIKKMLEPKSQHRWNCQDVKEHLRAMKKAVRRFEETQKTKYYFIMADTLRPATAPYSEPLLPQLDVRNPYYTDLHHNLRATVREYVDTYISPYAAEWEEAGRVPEAVRRRHCKLGYSIVHPLTSEEDSAGLSLPGNVPREKWDTWCSLIVSDELTRVGYVGVIWGLGGGNGIGCPPVARFGNAEQRKRWLPGVARGDIRFCLGITEPDAGSDVANIQSTAQRDGNHYIVNGSKKWITNGIWADYCTAAVRTGGPGRSGISLLVIPLATAGVTRRRMHNSGVNASGSTFIEFEDVRVPVENLIGQENKGFPLIMSNFNPERLGLACASLRLARVCAEDAYNYALKRKTFGSALIEKQAIQSKIFKFGLMIEPAYAFMEQLVNILELTKDRPSDDVNIGGMTALLKVMSTRALEKSVREAQQIMGGAGYNKAGKGARIEQISRDARVHVVGGGSEEIMAGLALREETKAIRTRRKALEKRQSKV</sequence>
<dbReference type="Pfam" id="PF02771">
    <property type="entry name" value="Acyl-CoA_dh_N"/>
    <property type="match status" value="1"/>
</dbReference>
<dbReference type="GO" id="GO:0003995">
    <property type="term" value="F:acyl-CoA dehydrogenase activity"/>
    <property type="evidence" value="ECO:0007669"/>
    <property type="project" value="TreeGrafter"/>
</dbReference>
<dbReference type="InterPro" id="IPR011009">
    <property type="entry name" value="Kinase-like_dom_sf"/>
</dbReference>
<evidence type="ECO:0000256" key="7">
    <source>
        <dbReference type="ARBA" id="ARBA00023002"/>
    </source>
</evidence>
<dbReference type="Gene3D" id="1.10.540.10">
    <property type="entry name" value="Acyl-CoA dehydrogenase/oxidase, N-terminal domain"/>
    <property type="match status" value="1"/>
</dbReference>
<dbReference type="GO" id="GO:0033539">
    <property type="term" value="P:fatty acid beta-oxidation using acyl-CoA dehydrogenase"/>
    <property type="evidence" value="ECO:0007669"/>
    <property type="project" value="TreeGrafter"/>
</dbReference>
<dbReference type="PANTHER" id="PTHR48083:SF17">
    <property type="entry name" value="ACYL-COA DEHYDROGENASE (AFU_ORTHOLOGUE AFUA_2G16630)-RELATED"/>
    <property type="match status" value="1"/>
</dbReference>
<dbReference type="Gene3D" id="1.10.510.10">
    <property type="entry name" value="Transferase(Phosphotransferase) domain 1"/>
    <property type="match status" value="1"/>
</dbReference>
<dbReference type="GO" id="GO:0004672">
    <property type="term" value="F:protein kinase activity"/>
    <property type="evidence" value="ECO:0007669"/>
    <property type="project" value="InterPro"/>
</dbReference>
<dbReference type="SMART" id="SM00220">
    <property type="entry name" value="S_TKc"/>
    <property type="match status" value="1"/>
</dbReference>
<dbReference type="InterPro" id="IPR050741">
    <property type="entry name" value="Acyl-CoA_dehydrogenase"/>
</dbReference>
<dbReference type="EMBL" id="CAJVNV010000466">
    <property type="protein sequence ID" value="CAG8208667.1"/>
    <property type="molecule type" value="Genomic_DNA"/>
</dbReference>
<dbReference type="SUPFAM" id="SSF56112">
    <property type="entry name" value="Protein kinase-like (PK-like)"/>
    <property type="match status" value="1"/>
</dbReference>
<name>A0A9W4I3H9_PENNA</name>
<dbReference type="InterPro" id="IPR000719">
    <property type="entry name" value="Prot_kinase_dom"/>
</dbReference>
<dbReference type="InterPro" id="IPR036250">
    <property type="entry name" value="AcylCo_DH-like_C"/>
</dbReference>
<evidence type="ECO:0000256" key="8">
    <source>
        <dbReference type="PROSITE-ProRule" id="PRU10141"/>
    </source>
</evidence>
<feature type="compositionally biased region" description="Basic and acidic residues" evidence="9">
    <location>
        <begin position="37"/>
        <end position="53"/>
    </location>
</feature>
<evidence type="ECO:0000256" key="1">
    <source>
        <dbReference type="ARBA" id="ARBA00001974"/>
    </source>
</evidence>
<feature type="compositionally biased region" description="Low complexity" evidence="9">
    <location>
        <begin position="406"/>
        <end position="415"/>
    </location>
</feature>
<protein>
    <recommendedName>
        <fullName evidence="10">Protein kinase domain-containing protein</fullName>
    </recommendedName>
</protein>
<evidence type="ECO:0000256" key="2">
    <source>
        <dbReference type="ARBA" id="ARBA00009347"/>
    </source>
</evidence>
<dbReference type="Pfam" id="PF00441">
    <property type="entry name" value="Acyl-CoA_dh_1"/>
    <property type="match status" value="1"/>
</dbReference>
<proteinExistence type="inferred from homology"/>
<keyword evidence="3" id="KW-0285">Flavoprotein</keyword>
<accession>A0A9W4I3H9</accession>
<dbReference type="OrthoDB" id="10261384at2759"/>
<feature type="compositionally biased region" description="Polar residues" evidence="9">
    <location>
        <begin position="380"/>
        <end position="396"/>
    </location>
</feature>
<feature type="compositionally biased region" description="Low complexity" evidence="9">
    <location>
        <begin position="19"/>
        <end position="32"/>
    </location>
</feature>
<dbReference type="InterPro" id="IPR009100">
    <property type="entry name" value="AcylCoA_DH/oxidase_NM_dom_sf"/>
</dbReference>
<feature type="compositionally biased region" description="Polar residues" evidence="9">
    <location>
        <begin position="56"/>
        <end position="66"/>
    </location>
</feature>
<evidence type="ECO:0000313" key="11">
    <source>
        <dbReference type="EMBL" id="CAG8208667.1"/>
    </source>
</evidence>
<dbReference type="GO" id="GO:0050660">
    <property type="term" value="F:flavin adenine dinucleotide binding"/>
    <property type="evidence" value="ECO:0007669"/>
    <property type="project" value="InterPro"/>
</dbReference>
<dbReference type="Gene3D" id="1.20.140.10">
    <property type="entry name" value="Butyryl-CoA Dehydrogenase, subunit A, domain 3"/>
    <property type="match status" value="1"/>
</dbReference>
<dbReference type="Pfam" id="PF00069">
    <property type="entry name" value="Pkinase"/>
    <property type="match status" value="2"/>
</dbReference>
<evidence type="ECO:0000256" key="4">
    <source>
        <dbReference type="ARBA" id="ARBA00022741"/>
    </source>
</evidence>
<keyword evidence="5" id="KW-0274">FAD</keyword>
<dbReference type="Gene3D" id="3.30.200.20">
    <property type="entry name" value="Phosphorylase Kinase, domain 1"/>
    <property type="match status" value="1"/>
</dbReference>
<dbReference type="PANTHER" id="PTHR48083">
    <property type="entry name" value="MEDIUM-CHAIN SPECIFIC ACYL-COA DEHYDROGENASE, MITOCHONDRIAL-RELATED"/>
    <property type="match status" value="1"/>
</dbReference>
<feature type="region of interest" description="Disordered" evidence="9">
    <location>
        <begin position="1"/>
        <end position="70"/>
    </location>
</feature>
<dbReference type="PROSITE" id="PS50011">
    <property type="entry name" value="PROTEIN_KINASE_DOM"/>
    <property type="match status" value="1"/>
</dbReference>
<evidence type="ECO:0000313" key="12">
    <source>
        <dbReference type="Proteomes" id="UP001153461"/>
    </source>
</evidence>
<dbReference type="InterPro" id="IPR046373">
    <property type="entry name" value="Acyl-CoA_Oxase/DH_mid-dom_sf"/>
</dbReference>
<dbReference type="InterPro" id="IPR037069">
    <property type="entry name" value="AcylCoA_DH/ox_N_sf"/>
</dbReference>
<keyword evidence="4 8" id="KW-0547">Nucleotide-binding</keyword>
<feature type="region of interest" description="Disordered" evidence="9">
    <location>
        <begin position="364"/>
        <end position="481"/>
    </location>
</feature>
<dbReference type="SUPFAM" id="SSF47203">
    <property type="entry name" value="Acyl-CoA dehydrogenase C-terminal domain-like"/>
    <property type="match status" value="1"/>
</dbReference>
<comment type="cofactor">
    <cofactor evidence="1">
        <name>FAD</name>
        <dbReference type="ChEBI" id="CHEBI:57692"/>
    </cofactor>
</comment>
<dbReference type="Proteomes" id="UP001153461">
    <property type="component" value="Unassembled WGS sequence"/>
</dbReference>
<organism evidence="11 12">
    <name type="scientific">Penicillium nalgiovense</name>
    <dbReference type="NCBI Taxonomy" id="60175"/>
    <lineage>
        <taxon>Eukaryota</taxon>
        <taxon>Fungi</taxon>
        <taxon>Dikarya</taxon>
        <taxon>Ascomycota</taxon>
        <taxon>Pezizomycotina</taxon>
        <taxon>Eurotiomycetes</taxon>
        <taxon>Eurotiomycetidae</taxon>
        <taxon>Eurotiales</taxon>
        <taxon>Aspergillaceae</taxon>
        <taxon>Penicillium</taxon>
    </lineage>
</organism>